<accession>A0A0A9BJU3</accession>
<protein>
    <submittedName>
        <fullName evidence="1">Uncharacterized protein</fullName>
    </submittedName>
</protein>
<organism evidence="1">
    <name type="scientific">Arundo donax</name>
    <name type="common">Giant reed</name>
    <name type="synonym">Donax arundinaceus</name>
    <dbReference type="NCBI Taxonomy" id="35708"/>
    <lineage>
        <taxon>Eukaryota</taxon>
        <taxon>Viridiplantae</taxon>
        <taxon>Streptophyta</taxon>
        <taxon>Embryophyta</taxon>
        <taxon>Tracheophyta</taxon>
        <taxon>Spermatophyta</taxon>
        <taxon>Magnoliopsida</taxon>
        <taxon>Liliopsida</taxon>
        <taxon>Poales</taxon>
        <taxon>Poaceae</taxon>
        <taxon>PACMAD clade</taxon>
        <taxon>Arundinoideae</taxon>
        <taxon>Arundineae</taxon>
        <taxon>Arundo</taxon>
    </lineage>
</organism>
<sequence length="38" mass="4593">MDMAFPHLGNLFYLNSGRFCLIELICLPHFLRYWLHLP</sequence>
<dbReference type="AlphaFoldDB" id="A0A0A9BJU3"/>
<evidence type="ECO:0000313" key="1">
    <source>
        <dbReference type="EMBL" id="JAD63601.1"/>
    </source>
</evidence>
<reference evidence="1" key="2">
    <citation type="journal article" date="2015" name="Data Brief">
        <title>Shoot transcriptome of the giant reed, Arundo donax.</title>
        <authorList>
            <person name="Barrero R.A."/>
            <person name="Guerrero F.D."/>
            <person name="Moolhuijzen P."/>
            <person name="Goolsby J.A."/>
            <person name="Tidwell J."/>
            <person name="Bellgard S.E."/>
            <person name="Bellgard M.I."/>
        </authorList>
    </citation>
    <scope>NUCLEOTIDE SEQUENCE</scope>
    <source>
        <tissue evidence="1">Shoot tissue taken approximately 20 cm above the soil surface</tissue>
    </source>
</reference>
<name>A0A0A9BJU3_ARUDO</name>
<reference evidence="1" key="1">
    <citation type="submission" date="2014-09" db="EMBL/GenBank/DDBJ databases">
        <authorList>
            <person name="Magalhaes I.L.F."/>
            <person name="Oliveira U."/>
            <person name="Santos F.R."/>
            <person name="Vidigal T.H.D.A."/>
            <person name="Brescovit A.D."/>
            <person name="Santos A.J."/>
        </authorList>
    </citation>
    <scope>NUCLEOTIDE SEQUENCE</scope>
    <source>
        <tissue evidence="1">Shoot tissue taken approximately 20 cm above the soil surface</tissue>
    </source>
</reference>
<proteinExistence type="predicted"/>
<dbReference type="EMBL" id="GBRH01234294">
    <property type="protein sequence ID" value="JAD63601.1"/>
    <property type="molecule type" value="Transcribed_RNA"/>
</dbReference>